<accession>A0A286A0M5</accession>
<keyword evidence="1" id="KW-0732">Signal</keyword>
<sequence>MKYVLLFCIWLTLCFSSLSASEMPSHKQKYLQTSISNSVNISKKKKSPSVTKIKLHSTKARLFFSQSNLPDLPFSIKTKSALPVIIPIIGWNTFENFSYRYIYSYLYPKHAFW</sequence>
<feature type="signal peptide" evidence="1">
    <location>
        <begin position="1"/>
        <end position="20"/>
    </location>
</feature>
<dbReference type="AlphaFoldDB" id="A0A286A0M5"/>
<gene>
    <name evidence="2" type="ORF">SAMN06297358_2446</name>
</gene>
<feature type="chain" id="PRO_5012312501" evidence="1">
    <location>
        <begin position="21"/>
        <end position="113"/>
    </location>
</feature>
<dbReference type="Proteomes" id="UP000219281">
    <property type="component" value="Unassembled WGS sequence"/>
</dbReference>
<protein>
    <submittedName>
        <fullName evidence="2">Uncharacterized protein</fullName>
    </submittedName>
</protein>
<name>A0A286A0M5_9SPHI</name>
<proteinExistence type="predicted"/>
<reference evidence="3" key="1">
    <citation type="submission" date="2017-09" db="EMBL/GenBank/DDBJ databases">
        <authorList>
            <person name="Varghese N."/>
            <person name="Submissions S."/>
        </authorList>
    </citation>
    <scope>NUCLEOTIDE SEQUENCE [LARGE SCALE GENOMIC DNA]</scope>
    <source>
        <strain evidence="3">CGMCC 1.12803</strain>
    </source>
</reference>
<keyword evidence="3" id="KW-1185">Reference proteome</keyword>
<organism evidence="2 3">
    <name type="scientific">Pedobacter xixiisoli</name>
    <dbReference type="NCBI Taxonomy" id="1476464"/>
    <lineage>
        <taxon>Bacteria</taxon>
        <taxon>Pseudomonadati</taxon>
        <taxon>Bacteroidota</taxon>
        <taxon>Sphingobacteriia</taxon>
        <taxon>Sphingobacteriales</taxon>
        <taxon>Sphingobacteriaceae</taxon>
        <taxon>Pedobacter</taxon>
    </lineage>
</organism>
<evidence type="ECO:0000256" key="1">
    <source>
        <dbReference type="SAM" id="SignalP"/>
    </source>
</evidence>
<dbReference type="EMBL" id="OCMT01000002">
    <property type="protein sequence ID" value="SOD15452.1"/>
    <property type="molecule type" value="Genomic_DNA"/>
</dbReference>
<evidence type="ECO:0000313" key="3">
    <source>
        <dbReference type="Proteomes" id="UP000219281"/>
    </source>
</evidence>
<evidence type="ECO:0000313" key="2">
    <source>
        <dbReference type="EMBL" id="SOD15452.1"/>
    </source>
</evidence>